<dbReference type="Pfam" id="PF01451">
    <property type="entry name" value="LMWPc"/>
    <property type="match status" value="1"/>
</dbReference>
<dbReference type="InterPro" id="IPR036196">
    <property type="entry name" value="Ptyr_pPase_sf"/>
</dbReference>
<accession>A0ABT0QIR1</accession>
<dbReference type="SMART" id="SM00226">
    <property type="entry name" value="LMWPc"/>
    <property type="match status" value="1"/>
</dbReference>
<proteinExistence type="predicted"/>
<protein>
    <recommendedName>
        <fullName evidence="1">Phosphotyrosine protein phosphatase I domain-containing protein</fullName>
    </recommendedName>
</protein>
<sequence length="155" mass="17575">MLKKIIIIFFVLGVLFNCKQEEASKEILFVCTHGAARSPIAAAYFNKLSKEQNLKYHAVFRGTEPDSLLTKETILGLKNDGFDVEAWKPKKVDLYDIKKAYKTVTFDCNLPTNNDSNQLSDEQWNGTPSISKDYNVAKDAIKEKVEKLIESLPKN</sequence>
<dbReference type="SUPFAM" id="SSF52788">
    <property type="entry name" value="Phosphotyrosine protein phosphatases I"/>
    <property type="match status" value="1"/>
</dbReference>
<dbReference type="Gene3D" id="3.40.50.2300">
    <property type="match status" value="1"/>
</dbReference>
<dbReference type="RefSeq" id="WP_099562937.1">
    <property type="nucleotide sequence ID" value="NZ_JAMFLZ010000009.1"/>
</dbReference>
<gene>
    <name evidence="2" type="ORF">M3P09_16135</name>
</gene>
<dbReference type="EMBL" id="JAMFLZ010000009">
    <property type="protein sequence ID" value="MCL6296538.1"/>
    <property type="molecule type" value="Genomic_DNA"/>
</dbReference>
<feature type="domain" description="Phosphotyrosine protein phosphatase I" evidence="1">
    <location>
        <begin position="25"/>
        <end position="151"/>
    </location>
</feature>
<name>A0ABT0QIR1_9FLAO</name>
<reference evidence="2" key="1">
    <citation type="submission" date="2022-05" db="EMBL/GenBank/DDBJ databases">
        <authorList>
            <person name="Park J.-S."/>
        </authorList>
    </citation>
    <scope>NUCLEOTIDE SEQUENCE</scope>
    <source>
        <strain evidence="2">2012CJ34-3</strain>
    </source>
</reference>
<dbReference type="InterPro" id="IPR023485">
    <property type="entry name" value="Ptyr_pPase"/>
</dbReference>
<evidence type="ECO:0000313" key="2">
    <source>
        <dbReference type="EMBL" id="MCL6296538.1"/>
    </source>
</evidence>
<evidence type="ECO:0000259" key="1">
    <source>
        <dbReference type="SMART" id="SM00226"/>
    </source>
</evidence>
<dbReference type="Proteomes" id="UP001165381">
    <property type="component" value="Unassembled WGS sequence"/>
</dbReference>
<organism evidence="2 3">
    <name type="scientific">Jejuia spongiicola</name>
    <dbReference type="NCBI Taxonomy" id="2942207"/>
    <lineage>
        <taxon>Bacteria</taxon>
        <taxon>Pseudomonadati</taxon>
        <taxon>Bacteroidota</taxon>
        <taxon>Flavobacteriia</taxon>
        <taxon>Flavobacteriales</taxon>
        <taxon>Flavobacteriaceae</taxon>
        <taxon>Jejuia</taxon>
    </lineage>
</organism>
<comment type="caution">
    <text evidence="2">The sequence shown here is derived from an EMBL/GenBank/DDBJ whole genome shotgun (WGS) entry which is preliminary data.</text>
</comment>
<evidence type="ECO:0000313" key="3">
    <source>
        <dbReference type="Proteomes" id="UP001165381"/>
    </source>
</evidence>
<keyword evidence="3" id="KW-1185">Reference proteome</keyword>